<evidence type="ECO:0000313" key="5">
    <source>
        <dbReference type="Proteomes" id="UP001209878"/>
    </source>
</evidence>
<dbReference type="GO" id="GO:0000978">
    <property type="term" value="F:RNA polymerase II cis-regulatory region sequence-specific DNA binding"/>
    <property type="evidence" value="ECO:0007669"/>
    <property type="project" value="TreeGrafter"/>
</dbReference>
<dbReference type="InterPro" id="IPR036388">
    <property type="entry name" value="WH-like_DNA-bd_sf"/>
</dbReference>
<feature type="region of interest" description="Disordered" evidence="2">
    <location>
        <begin position="1484"/>
        <end position="1517"/>
    </location>
</feature>
<dbReference type="Gene3D" id="6.10.140.1290">
    <property type="match status" value="1"/>
</dbReference>
<dbReference type="SUPFAM" id="SSF46785">
    <property type="entry name" value="Winged helix' DNA-binding domain"/>
    <property type="match status" value="1"/>
</dbReference>
<keyword evidence="5" id="KW-1185">Reference proteome</keyword>
<dbReference type="InterPro" id="IPR036390">
    <property type="entry name" value="WH_DNA-bd_sf"/>
</dbReference>
<keyword evidence="1" id="KW-0238">DNA-binding</keyword>
<organism evidence="4 5">
    <name type="scientific">Ridgeia piscesae</name>
    <name type="common">Tubeworm</name>
    <dbReference type="NCBI Taxonomy" id="27915"/>
    <lineage>
        <taxon>Eukaryota</taxon>
        <taxon>Metazoa</taxon>
        <taxon>Spiralia</taxon>
        <taxon>Lophotrochozoa</taxon>
        <taxon>Annelida</taxon>
        <taxon>Polychaeta</taxon>
        <taxon>Sedentaria</taxon>
        <taxon>Canalipalpata</taxon>
        <taxon>Sabellida</taxon>
        <taxon>Siboglinidae</taxon>
        <taxon>Ridgeia</taxon>
    </lineage>
</organism>
<feature type="region of interest" description="Disordered" evidence="2">
    <location>
        <begin position="640"/>
        <end position="683"/>
    </location>
</feature>
<dbReference type="PROSITE" id="PS51526">
    <property type="entry name" value="RFX_DBD"/>
    <property type="match status" value="1"/>
</dbReference>
<feature type="region of interest" description="Disordered" evidence="2">
    <location>
        <begin position="1191"/>
        <end position="1228"/>
    </location>
</feature>
<feature type="region of interest" description="Disordered" evidence="2">
    <location>
        <begin position="1293"/>
        <end position="1315"/>
    </location>
</feature>
<protein>
    <recommendedName>
        <fullName evidence="3">RFX-type winged-helix domain-containing protein</fullName>
    </recommendedName>
</protein>
<dbReference type="PANTHER" id="PTHR12619:SF21">
    <property type="entry name" value="RFX-TYPE WINGED-HELIX DOMAIN-CONTAINING PROTEIN"/>
    <property type="match status" value="1"/>
</dbReference>
<evidence type="ECO:0000313" key="4">
    <source>
        <dbReference type="EMBL" id="KAK2172292.1"/>
    </source>
</evidence>
<dbReference type="InterPro" id="IPR003150">
    <property type="entry name" value="DNA-bd_RFX"/>
</dbReference>
<dbReference type="FunFam" id="1.10.10.10:FF:000422">
    <property type="entry name" value="DNA-binding protein RFX7"/>
    <property type="match status" value="1"/>
</dbReference>
<feature type="compositionally biased region" description="Basic and acidic residues" evidence="2">
    <location>
        <begin position="302"/>
        <end position="321"/>
    </location>
</feature>
<feature type="region of interest" description="Disordered" evidence="2">
    <location>
        <begin position="238"/>
        <end position="321"/>
    </location>
</feature>
<feature type="compositionally biased region" description="Low complexity" evidence="2">
    <location>
        <begin position="289"/>
        <end position="301"/>
    </location>
</feature>
<dbReference type="InterPro" id="IPR039779">
    <property type="entry name" value="RFX-like"/>
</dbReference>
<comment type="caution">
    <text evidence="4">The sequence shown here is derived from an EMBL/GenBank/DDBJ whole genome shotgun (WGS) entry which is preliminary data.</text>
</comment>
<dbReference type="PANTHER" id="PTHR12619">
    <property type="entry name" value="RFX TRANSCRIPTION FACTOR FAMILY"/>
    <property type="match status" value="1"/>
</dbReference>
<dbReference type="Gene3D" id="1.10.10.10">
    <property type="entry name" value="Winged helix-like DNA-binding domain superfamily/Winged helix DNA-binding domain"/>
    <property type="match status" value="1"/>
</dbReference>
<evidence type="ECO:0000256" key="2">
    <source>
        <dbReference type="SAM" id="MobiDB-lite"/>
    </source>
</evidence>
<dbReference type="EMBL" id="JAODUO010000974">
    <property type="protein sequence ID" value="KAK2172292.1"/>
    <property type="molecule type" value="Genomic_DNA"/>
</dbReference>
<gene>
    <name evidence="4" type="ORF">NP493_973g01025</name>
</gene>
<feature type="compositionally biased region" description="Polar residues" evidence="2">
    <location>
        <begin position="640"/>
        <end position="656"/>
    </location>
</feature>
<name>A0AAD9KJH5_RIDPI</name>
<feature type="compositionally biased region" description="Basic and acidic residues" evidence="2">
    <location>
        <begin position="279"/>
        <end position="288"/>
    </location>
</feature>
<dbReference type="GO" id="GO:0000981">
    <property type="term" value="F:DNA-binding transcription factor activity, RNA polymerase II-specific"/>
    <property type="evidence" value="ECO:0007669"/>
    <property type="project" value="TreeGrafter"/>
</dbReference>
<feature type="domain" description="RFX-type winged-helix" evidence="3">
    <location>
        <begin position="80"/>
        <end position="155"/>
    </location>
</feature>
<feature type="compositionally biased region" description="Polar residues" evidence="2">
    <location>
        <begin position="1213"/>
        <end position="1225"/>
    </location>
</feature>
<feature type="compositionally biased region" description="Polar residues" evidence="2">
    <location>
        <begin position="663"/>
        <end position="678"/>
    </location>
</feature>
<dbReference type="Pfam" id="PF02257">
    <property type="entry name" value="RFX_DNA_binding"/>
    <property type="match status" value="1"/>
</dbReference>
<proteinExistence type="predicted"/>
<sequence length="1517" mass="162982">MSSLSSMPSDNGRSKGERIEQRLEYIVSIEDKQRIDSILRKVGELTDVQKLLLYLKLPTGARSSGLNELSCSSRPDHAIALRWLRTHLQRDTTTCLPKQDILDDYRVYCERHHYQVISQADFGKLVKQVFPDTKTRRLGQRGQSRHCYGGLGTRTSIDPPMLPDIDVECKTEEQVPGGPSEEDSLITASNSLVCEWAQKLLGQDIPDVVELARYLVSNNYVNGQSHAAFAVLATVHRSSDVSPKDSPGSTGQSVSRPRDVQLQLQRKLQQRGQLRQQKKRLEEQRSRIGDGVTTTDQQTDGSRVKTDQKDETVAEKKELTERPKEVVSSRVQPVLPKLILPKPASVVATSQGSSCALTGTVSRPGVTVGDMSPSVLLLTPPANTHAQPMLYLSPQQNPVQQPIVLTPATMGQHWPVNSTPLTFGSVLVSSIPQQTNCTAGVVTSTASACTAARQCLQQPPRHQQLQQLLQQPAQLLPRQQVTMTTRALPHSDVKPAGRVLAELKPSTHSTAPISSVCHRPLGDFAVATVRAPVSLPSNQSTNLASNPCLAALIRASPTRSSINGPLTFQGGLHLHADLAPGGVHLHTDLAPGGSSVSGAYMESRGVQNVPQHIPLRNNDRLEETTANVCMTSATVSGACTTQSHVSSPQHNMTQADTGVGSPASGNTPQKTAAKSASSGKVLKTPAKTVSTLLKEQRGYGPQEDQRAPYVKDKRPVSELLKESRIKRQLNSMQPRLVMLDTAQNGDGNLTPAATEPSVQFGNNDNGIAVVNMPGLDRPEAAVNPKNNVLVSDSSRQSSWSSTSGSTNRMIQMLLSKSDESQGSGSWSSDGSVDMPVAERDSLLGCFSMDMPLDLADITPSISTVESCELQSLSSTVATASAGQMVGSRLQQLRIQNRQMEQEMQLHQMKALFAGQCPGTVQQQRNSAMSFSDCLVAAATTDTSTRRPQSESSIEQYRHQQDDLTSLAQPPIAVTSRPGSDVTGVFANTGFPTQSLMNIPQKCSLTQNHASLNNIRGDQMTFAGSRECNPSASLMLSPQSTLSHASPATTPLSILSPKTHHRETGISGCQSFTPISGGFNFESRSFVSPVRPKATMGTVAHEHGCVGVASDPERAPLKPVIASELEGNRGFLPYAAATSPASSAELLQQMFPWLSDTVGSAVPVMTCPQESPYGMPQTYNNDGQFAPVSSIRPVKRGRSGSNAGVTKRARHHSAQSSFNVERSSTPVDGGGRACVGPAQSFAIRQQQPVESAAFSPEIQHIMGSDGILTSQAQAAYNMQRSRSVPAHHVVHDGRHGDEGEFSAAAPPDRSYSRGFVDEPSNEEITQLLQDKMDGMAGTARGLHVPPVHEYGARKNLTELLEGGATQQQQVYSSCRGDHMISGASWRPATLTFSDGARQRFRRATSYPGEDTALTPPSSQNPTPVDFGGVVATVDQSQSRPCSRQDCMSGGRTFAVATAMHTPSSMDVTGDGREPLDEALFSDVYDDDSSATRGTADSVSPADQLVTDNQPMSLEWGLA</sequence>
<dbReference type="Proteomes" id="UP001209878">
    <property type="component" value="Unassembled WGS sequence"/>
</dbReference>
<accession>A0AAD9KJH5</accession>
<evidence type="ECO:0000259" key="3">
    <source>
        <dbReference type="PROSITE" id="PS51526"/>
    </source>
</evidence>
<reference evidence="4" key="1">
    <citation type="journal article" date="2023" name="Mol. Biol. Evol.">
        <title>Third-Generation Sequencing Reveals the Adaptive Role of the Epigenome in Three Deep-Sea Polychaetes.</title>
        <authorList>
            <person name="Perez M."/>
            <person name="Aroh O."/>
            <person name="Sun Y."/>
            <person name="Lan Y."/>
            <person name="Juniper S.K."/>
            <person name="Young C.R."/>
            <person name="Angers B."/>
            <person name="Qian P.Y."/>
        </authorList>
    </citation>
    <scope>NUCLEOTIDE SEQUENCE</scope>
    <source>
        <strain evidence="4">R07B-5</strain>
    </source>
</reference>
<feature type="compositionally biased region" description="Low complexity" evidence="2">
    <location>
        <begin position="261"/>
        <end position="275"/>
    </location>
</feature>
<evidence type="ECO:0000256" key="1">
    <source>
        <dbReference type="ARBA" id="ARBA00023125"/>
    </source>
</evidence>